<evidence type="ECO:0000256" key="2">
    <source>
        <dbReference type="ARBA" id="ARBA00023125"/>
    </source>
</evidence>
<keyword evidence="2" id="KW-0238">DNA-binding</keyword>
<dbReference type="InterPro" id="IPR008920">
    <property type="entry name" value="TF_FadR/GntR_C"/>
</dbReference>
<proteinExistence type="predicted"/>
<dbReference type="PANTHER" id="PTHR43537">
    <property type="entry name" value="TRANSCRIPTIONAL REGULATOR, GNTR FAMILY"/>
    <property type="match status" value="1"/>
</dbReference>
<dbReference type="InterPro" id="IPR036390">
    <property type="entry name" value="WH_DNA-bd_sf"/>
</dbReference>
<dbReference type="InterPro" id="IPR000485">
    <property type="entry name" value="AsnC-type_HTH_dom"/>
</dbReference>
<dbReference type="SUPFAM" id="SSF48008">
    <property type="entry name" value="GntR ligand-binding domain-like"/>
    <property type="match status" value="1"/>
</dbReference>
<dbReference type="InterPro" id="IPR011711">
    <property type="entry name" value="GntR_C"/>
</dbReference>
<dbReference type="SMART" id="SM00895">
    <property type="entry name" value="FCD"/>
    <property type="match status" value="1"/>
</dbReference>
<accession>A0AAU8DUK1</accession>
<dbReference type="Pfam" id="PF00392">
    <property type="entry name" value="GntR"/>
    <property type="match status" value="1"/>
</dbReference>
<keyword evidence="3" id="KW-0804">Transcription</keyword>
<dbReference type="EMBL" id="CP159218">
    <property type="protein sequence ID" value="XCG65643.1"/>
    <property type="molecule type" value="Genomic_DNA"/>
</dbReference>
<dbReference type="PRINTS" id="PR00033">
    <property type="entry name" value="HTHASNC"/>
</dbReference>
<dbReference type="Pfam" id="PF07729">
    <property type="entry name" value="FCD"/>
    <property type="match status" value="1"/>
</dbReference>
<reference evidence="5" key="1">
    <citation type="submission" date="2024-05" db="EMBL/GenBank/DDBJ databases">
        <authorList>
            <person name="Cai S.Y."/>
            <person name="Jin L.M."/>
            <person name="Li H.R."/>
        </authorList>
    </citation>
    <scope>NUCLEOTIDE SEQUENCE</scope>
    <source>
        <strain evidence="5">A5-74</strain>
    </source>
</reference>
<organism evidence="5">
    <name type="scientific">Nakamurella sp. A5-74</name>
    <dbReference type="NCBI Taxonomy" id="3158264"/>
    <lineage>
        <taxon>Bacteria</taxon>
        <taxon>Bacillati</taxon>
        <taxon>Actinomycetota</taxon>
        <taxon>Actinomycetes</taxon>
        <taxon>Nakamurellales</taxon>
        <taxon>Nakamurellaceae</taxon>
        <taxon>Nakamurella</taxon>
    </lineage>
</organism>
<protein>
    <submittedName>
        <fullName evidence="5">GntR family transcriptional regulator</fullName>
    </submittedName>
</protein>
<dbReference type="GO" id="GO:0043565">
    <property type="term" value="F:sequence-specific DNA binding"/>
    <property type="evidence" value="ECO:0007669"/>
    <property type="project" value="InterPro"/>
</dbReference>
<dbReference type="RefSeq" id="WP_353651248.1">
    <property type="nucleotide sequence ID" value="NZ_CP159218.1"/>
</dbReference>
<sequence length="219" mass="23523">MASSSALPVLPSKTDQVFDLIRARILDGRLQPDQRISMDELSRELGVSKIPVREAIGRLEALGFVTNKQHAGPAVAAVDIRQLNGAYLARAELEPLIARLAAQNASVASVRSLAVVHKHMSAALANGRHQLLADLNSEFHAGLAAMTGYAILGEIDEALLLAVRRYRVIDPLTTDNWARVVREHEIILDAVRAGDGTAAAAAARHHAESQAGLEFDPQP</sequence>
<dbReference type="SMART" id="SM00345">
    <property type="entry name" value="HTH_GNTR"/>
    <property type="match status" value="1"/>
</dbReference>
<dbReference type="PANTHER" id="PTHR43537:SF24">
    <property type="entry name" value="GLUCONATE OPERON TRANSCRIPTIONAL REPRESSOR"/>
    <property type="match status" value="1"/>
</dbReference>
<evidence type="ECO:0000256" key="3">
    <source>
        <dbReference type="ARBA" id="ARBA00023163"/>
    </source>
</evidence>
<gene>
    <name evidence="5" type="ORF">ABLG96_10380</name>
</gene>
<evidence type="ECO:0000259" key="4">
    <source>
        <dbReference type="PROSITE" id="PS50949"/>
    </source>
</evidence>
<dbReference type="Gene3D" id="1.10.10.10">
    <property type="entry name" value="Winged helix-like DNA-binding domain superfamily/Winged helix DNA-binding domain"/>
    <property type="match status" value="1"/>
</dbReference>
<evidence type="ECO:0000313" key="5">
    <source>
        <dbReference type="EMBL" id="XCG65643.1"/>
    </source>
</evidence>
<dbReference type="PROSITE" id="PS50949">
    <property type="entry name" value="HTH_GNTR"/>
    <property type="match status" value="1"/>
</dbReference>
<dbReference type="GO" id="GO:0003700">
    <property type="term" value="F:DNA-binding transcription factor activity"/>
    <property type="evidence" value="ECO:0007669"/>
    <property type="project" value="InterPro"/>
</dbReference>
<dbReference type="CDD" id="cd07377">
    <property type="entry name" value="WHTH_GntR"/>
    <property type="match status" value="1"/>
</dbReference>
<dbReference type="InterPro" id="IPR036388">
    <property type="entry name" value="WH-like_DNA-bd_sf"/>
</dbReference>
<keyword evidence="1" id="KW-0805">Transcription regulation</keyword>
<evidence type="ECO:0000256" key="1">
    <source>
        <dbReference type="ARBA" id="ARBA00023015"/>
    </source>
</evidence>
<dbReference type="AlphaFoldDB" id="A0AAU8DUK1"/>
<dbReference type="Gene3D" id="1.20.120.530">
    <property type="entry name" value="GntR ligand-binding domain-like"/>
    <property type="match status" value="1"/>
</dbReference>
<feature type="domain" description="HTH gntR-type" evidence="4">
    <location>
        <begin position="11"/>
        <end position="78"/>
    </location>
</feature>
<dbReference type="SUPFAM" id="SSF46785">
    <property type="entry name" value="Winged helix' DNA-binding domain"/>
    <property type="match status" value="1"/>
</dbReference>
<name>A0AAU8DUK1_9ACTN</name>
<dbReference type="InterPro" id="IPR000524">
    <property type="entry name" value="Tscrpt_reg_HTH_GntR"/>
</dbReference>